<name>A0A917KA10_9BACL</name>
<dbReference type="Proteomes" id="UP000637695">
    <property type="component" value="Unassembled WGS sequence"/>
</dbReference>
<reference evidence="1" key="2">
    <citation type="submission" date="2020-09" db="EMBL/GenBank/DDBJ databases">
        <authorList>
            <person name="Sun Q."/>
            <person name="Ohkuma M."/>
        </authorList>
    </citation>
    <scope>NUCLEOTIDE SEQUENCE</scope>
    <source>
        <strain evidence="1">JCM 18487</strain>
    </source>
</reference>
<evidence type="ECO:0000313" key="1">
    <source>
        <dbReference type="EMBL" id="GGJ02828.1"/>
    </source>
</evidence>
<dbReference type="EMBL" id="BMOY01000011">
    <property type="protein sequence ID" value="GGJ02828.1"/>
    <property type="molecule type" value="Genomic_DNA"/>
</dbReference>
<accession>A0A917KA10</accession>
<sequence length="133" mass="14013">MVSYNGVQVEVPSGWTRTAVHGGDYGGYRYTNPADPKQSITLVVSSCVGCYLDDQGQPDPRKVIPVPGATDVTPSADGLSVRFHYQPANSPYPGVGMVTVSKDMAGYAYVEVVVPAANRALAESVLASFTVSL</sequence>
<gene>
    <name evidence="1" type="ORF">GCM10010885_10160</name>
</gene>
<comment type="caution">
    <text evidence="1">The sequence shown here is derived from an EMBL/GenBank/DDBJ whole genome shotgun (WGS) entry which is preliminary data.</text>
</comment>
<dbReference type="AlphaFoldDB" id="A0A917KA10"/>
<reference evidence="1" key="1">
    <citation type="journal article" date="2014" name="Int. J. Syst. Evol. Microbiol.">
        <title>Complete genome sequence of Corynebacterium casei LMG S-19264T (=DSM 44701T), isolated from a smear-ripened cheese.</title>
        <authorList>
            <consortium name="US DOE Joint Genome Institute (JGI-PGF)"/>
            <person name="Walter F."/>
            <person name="Albersmeier A."/>
            <person name="Kalinowski J."/>
            <person name="Ruckert C."/>
        </authorList>
    </citation>
    <scope>NUCLEOTIDE SEQUENCE</scope>
    <source>
        <strain evidence="1">JCM 18487</strain>
    </source>
</reference>
<evidence type="ECO:0000313" key="2">
    <source>
        <dbReference type="Proteomes" id="UP000637695"/>
    </source>
</evidence>
<protein>
    <submittedName>
        <fullName evidence="1">Uncharacterized protein</fullName>
    </submittedName>
</protein>
<keyword evidence="2" id="KW-1185">Reference proteome</keyword>
<organism evidence="1 2">
    <name type="scientific">Alicyclobacillus cellulosilyticus</name>
    <dbReference type="NCBI Taxonomy" id="1003997"/>
    <lineage>
        <taxon>Bacteria</taxon>
        <taxon>Bacillati</taxon>
        <taxon>Bacillota</taxon>
        <taxon>Bacilli</taxon>
        <taxon>Bacillales</taxon>
        <taxon>Alicyclobacillaceae</taxon>
        <taxon>Alicyclobacillus</taxon>
    </lineage>
</organism>
<proteinExistence type="predicted"/>